<evidence type="ECO:0000313" key="7">
    <source>
        <dbReference type="Proteomes" id="UP000613582"/>
    </source>
</evidence>
<evidence type="ECO:0000313" key="6">
    <source>
        <dbReference type="EMBL" id="GGD14932.1"/>
    </source>
</evidence>
<feature type="domain" description="Peptidase A2" evidence="5">
    <location>
        <begin position="18"/>
        <end position="100"/>
    </location>
</feature>
<sequence>MAIEFWHNPRCSKSRQALALLQDAGAAVTVVEYLKTPPTQKRLKEVIALLGVEPREAMRTKDKLYRDLELDEVSHQALIKEMAENPILIERPIAISGEKAVIGRPPETVLALL</sequence>
<dbReference type="GO" id="GO:0006508">
    <property type="term" value="P:proteolysis"/>
    <property type="evidence" value="ECO:0007669"/>
    <property type="project" value="InterPro"/>
</dbReference>
<reference evidence="6" key="2">
    <citation type="submission" date="2020-09" db="EMBL/GenBank/DDBJ databases">
        <authorList>
            <person name="Sun Q."/>
            <person name="Zhou Y."/>
        </authorList>
    </citation>
    <scope>NUCLEOTIDE SEQUENCE</scope>
    <source>
        <strain evidence="6">CGMCC 1.12921</strain>
    </source>
</reference>
<dbReference type="PROSITE" id="PS50175">
    <property type="entry name" value="ASP_PROT_RETROV"/>
    <property type="match status" value="1"/>
</dbReference>
<dbReference type="CDD" id="cd03034">
    <property type="entry name" value="ArsC_ArsC"/>
    <property type="match status" value="1"/>
</dbReference>
<evidence type="ECO:0000256" key="3">
    <source>
        <dbReference type="PROSITE-ProRule" id="PRU01282"/>
    </source>
</evidence>
<comment type="catalytic activity">
    <reaction evidence="4">
        <text>[glutaredoxin]-dithiol + arsenate + glutathione + H(+) = glutathionyl-S-S-[glutaredoxin] + arsenite + H2O</text>
        <dbReference type="Rhea" id="RHEA:22016"/>
        <dbReference type="Rhea" id="RHEA-COMP:10729"/>
        <dbReference type="Rhea" id="RHEA-COMP:17668"/>
        <dbReference type="ChEBI" id="CHEBI:15377"/>
        <dbReference type="ChEBI" id="CHEBI:15378"/>
        <dbReference type="ChEBI" id="CHEBI:29242"/>
        <dbReference type="ChEBI" id="CHEBI:29950"/>
        <dbReference type="ChEBI" id="CHEBI:48597"/>
        <dbReference type="ChEBI" id="CHEBI:57925"/>
        <dbReference type="ChEBI" id="CHEBI:146199"/>
        <dbReference type="EC" id="1.20.4.1"/>
    </reaction>
</comment>
<dbReference type="Proteomes" id="UP000613582">
    <property type="component" value="Unassembled WGS sequence"/>
</dbReference>
<dbReference type="InterPro" id="IPR006660">
    <property type="entry name" value="Arsenate_reductase-like"/>
</dbReference>
<dbReference type="GO" id="GO:0008794">
    <property type="term" value="F:arsenate reductase (glutaredoxin) activity"/>
    <property type="evidence" value="ECO:0007669"/>
    <property type="project" value="UniProtKB-UniRule"/>
</dbReference>
<dbReference type="EC" id="1.20.4.1" evidence="4"/>
<accession>A0A8J2Y5M3</accession>
<dbReference type="NCBIfam" id="TIGR00014">
    <property type="entry name" value="arsC"/>
    <property type="match status" value="1"/>
</dbReference>
<protein>
    <recommendedName>
        <fullName evidence="4">Arsenate reductase</fullName>
        <ecNumber evidence="4">1.20.4.1</ecNumber>
    </recommendedName>
</protein>
<dbReference type="AlphaFoldDB" id="A0A8J2Y5M3"/>
<proteinExistence type="inferred from homology"/>
<comment type="similarity">
    <text evidence="1 3 4">Belongs to the ArsC family.</text>
</comment>
<dbReference type="InterPro" id="IPR001995">
    <property type="entry name" value="Peptidase_A2_cat"/>
</dbReference>
<evidence type="ECO:0000256" key="1">
    <source>
        <dbReference type="ARBA" id="ARBA00007198"/>
    </source>
</evidence>
<comment type="caution">
    <text evidence="6">The sequence shown here is derived from an EMBL/GenBank/DDBJ whole genome shotgun (WGS) entry which is preliminary data.</text>
</comment>
<dbReference type="SUPFAM" id="SSF52833">
    <property type="entry name" value="Thioredoxin-like"/>
    <property type="match status" value="1"/>
</dbReference>
<evidence type="ECO:0000256" key="4">
    <source>
        <dbReference type="RuleBase" id="RU362029"/>
    </source>
</evidence>
<organism evidence="6 7">
    <name type="scientific">Aquisalinus flavus</name>
    <dbReference type="NCBI Taxonomy" id="1526572"/>
    <lineage>
        <taxon>Bacteria</taxon>
        <taxon>Pseudomonadati</taxon>
        <taxon>Pseudomonadota</taxon>
        <taxon>Alphaproteobacteria</taxon>
        <taxon>Parvularculales</taxon>
        <taxon>Parvularculaceae</taxon>
        <taxon>Aquisalinus</taxon>
    </lineage>
</organism>
<keyword evidence="7" id="KW-1185">Reference proteome</keyword>
<evidence type="ECO:0000256" key="2">
    <source>
        <dbReference type="ARBA" id="ARBA00023002"/>
    </source>
</evidence>
<keyword evidence="2 4" id="KW-0560">Oxidoreductase</keyword>
<dbReference type="PANTHER" id="PTHR30041">
    <property type="entry name" value="ARSENATE REDUCTASE"/>
    <property type="match status" value="1"/>
</dbReference>
<dbReference type="InterPro" id="IPR036249">
    <property type="entry name" value="Thioredoxin-like_sf"/>
</dbReference>
<dbReference type="RefSeq" id="WP_188158127.1">
    <property type="nucleotide sequence ID" value="NZ_BMGH01000001.1"/>
</dbReference>
<dbReference type="InterPro" id="IPR006659">
    <property type="entry name" value="Arsenate_reductase"/>
</dbReference>
<reference evidence="6" key="1">
    <citation type="journal article" date="2014" name="Int. J. Syst. Evol. Microbiol.">
        <title>Complete genome sequence of Corynebacterium casei LMG S-19264T (=DSM 44701T), isolated from a smear-ripened cheese.</title>
        <authorList>
            <consortium name="US DOE Joint Genome Institute (JGI-PGF)"/>
            <person name="Walter F."/>
            <person name="Albersmeier A."/>
            <person name="Kalinowski J."/>
            <person name="Ruckert C."/>
        </authorList>
    </citation>
    <scope>NUCLEOTIDE SEQUENCE</scope>
    <source>
        <strain evidence="6">CGMCC 1.12921</strain>
    </source>
</reference>
<dbReference type="EMBL" id="BMGH01000001">
    <property type="protein sequence ID" value="GGD14932.1"/>
    <property type="molecule type" value="Genomic_DNA"/>
</dbReference>
<dbReference type="Pfam" id="PF03960">
    <property type="entry name" value="ArsC"/>
    <property type="match status" value="1"/>
</dbReference>
<evidence type="ECO:0000259" key="5">
    <source>
        <dbReference type="PROSITE" id="PS50175"/>
    </source>
</evidence>
<dbReference type="Gene3D" id="3.40.30.10">
    <property type="entry name" value="Glutaredoxin"/>
    <property type="match status" value="1"/>
</dbReference>
<dbReference type="GO" id="GO:0004190">
    <property type="term" value="F:aspartic-type endopeptidase activity"/>
    <property type="evidence" value="ECO:0007669"/>
    <property type="project" value="InterPro"/>
</dbReference>
<gene>
    <name evidence="6" type="ORF">GCM10011342_24650</name>
</gene>
<dbReference type="PANTHER" id="PTHR30041:SF4">
    <property type="entry name" value="ARSENATE REDUCTASE"/>
    <property type="match status" value="1"/>
</dbReference>
<dbReference type="PROSITE" id="PS51353">
    <property type="entry name" value="ARSC"/>
    <property type="match status" value="1"/>
</dbReference>
<name>A0A8J2Y5M3_9PROT</name>